<sequence length="127" mass="14590">MAEMQKFGLEFFDDIHKNTFWQSSGFADLITTCYAGRNRKCAQEFAKTGKSWDQIEKEMLGGQKLQGPSTCQEVYSFLENKKKLSEFPLFVQIYKISFGVEGERADPASVVTCFQENGMEDIVMNWK</sequence>
<dbReference type="Pfam" id="PF07479">
    <property type="entry name" value="NAD_Gly3P_dh_C"/>
    <property type="match status" value="1"/>
</dbReference>
<gene>
    <name evidence="3" type="ORF">MHBO_003437</name>
</gene>
<evidence type="ECO:0000313" key="3">
    <source>
        <dbReference type="EMBL" id="MES1921906.1"/>
    </source>
</evidence>
<dbReference type="SUPFAM" id="SSF48179">
    <property type="entry name" value="6-phosphogluconate dehydrogenase C-terminal domain-like"/>
    <property type="match status" value="1"/>
</dbReference>
<dbReference type="PANTHER" id="PTHR11728:SF8">
    <property type="entry name" value="GLYCEROL-3-PHOSPHATE DEHYDROGENASE [NAD(+)]-RELATED"/>
    <property type="match status" value="1"/>
</dbReference>
<dbReference type="Proteomes" id="UP001439008">
    <property type="component" value="Unassembled WGS sequence"/>
</dbReference>
<evidence type="ECO:0000259" key="2">
    <source>
        <dbReference type="Pfam" id="PF07479"/>
    </source>
</evidence>
<dbReference type="EMBL" id="JBDODL010001920">
    <property type="protein sequence ID" value="MES1921906.1"/>
    <property type="molecule type" value="Genomic_DNA"/>
</dbReference>
<proteinExistence type="predicted"/>
<accession>A0ABV2AQF4</accession>
<name>A0ABV2AQF4_9EUKA</name>
<dbReference type="InterPro" id="IPR008927">
    <property type="entry name" value="6-PGluconate_DH-like_C_sf"/>
</dbReference>
<reference evidence="3 4" key="1">
    <citation type="journal article" date="2024" name="BMC Biol.">
        <title>Comparative genomics of Ascetosporea gives new insight into the evolutionary basis for animal parasitism in Rhizaria.</title>
        <authorList>
            <person name="Hiltunen Thoren M."/>
            <person name="Onut-Brannstrom I."/>
            <person name="Alfjorden A."/>
            <person name="Peckova H."/>
            <person name="Swords F."/>
            <person name="Hooper C."/>
            <person name="Holzer A.S."/>
            <person name="Bass D."/>
            <person name="Burki F."/>
        </authorList>
    </citation>
    <scope>NUCLEOTIDE SEQUENCE [LARGE SCALE GENOMIC DNA]</scope>
    <source>
        <strain evidence="3">20-A016</strain>
    </source>
</reference>
<comment type="caution">
    <text evidence="3">The sequence shown here is derived from an EMBL/GenBank/DDBJ whole genome shotgun (WGS) entry which is preliminary data.</text>
</comment>
<evidence type="ECO:0000313" key="4">
    <source>
        <dbReference type="Proteomes" id="UP001439008"/>
    </source>
</evidence>
<organism evidence="3 4">
    <name type="scientific">Bonamia ostreae</name>
    <dbReference type="NCBI Taxonomy" id="126728"/>
    <lineage>
        <taxon>Eukaryota</taxon>
        <taxon>Sar</taxon>
        <taxon>Rhizaria</taxon>
        <taxon>Endomyxa</taxon>
        <taxon>Ascetosporea</taxon>
        <taxon>Haplosporida</taxon>
        <taxon>Bonamia</taxon>
    </lineage>
</organism>
<evidence type="ECO:0000256" key="1">
    <source>
        <dbReference type="ARBA" id="ARBA00023027"/>
    </source>
</evidence>
<protein>
    <recommendedName>
        <fullName evidence="2">Glycerol-3-phosphate dehydrogenase NAD-dependent C-terminal domain-containing protein</fullName>
    </recommendedName>
</protein>
<dbReference type="InterPro" id="IPR006109">
    <property type="entry name" value="G3P_DH_NAD-dep_C"/>
</dbReference>
<keyword evidence="1" id="KW-0520">NAD</keyword>
<dbReference type="InterPro" id="IPR013328">
    <property type="entry name" value="6PGD_dom2"/>
</dbReference>
<feature type="domain" description="Glycerol-3-phosphate dehydrogenase NAD-dependent C-terminal" evidence="2">
    <location>
        <begin position="1"/>
        <end position="99"/>
    </location>
</feature>
<dbReference type="Gene3D" id="1.10.1040.10">
    <property type="entry name" value="N-(1-d-carboxylethyl)-l-norvaline Dehydrogenase, domain 2"/>
    <property type="match status" value="1"/>
</dbReference>
<keyword evidence="4" id="KW-1185">Reference proteome</keyword>
<dbReference type="PANTHER" id="PTHR11728">
    <property type="entry name" value="GLYCEROL-3-PHOSPHATE DEHYDROGENASE"/>
    <property type="match status" value="1"/>
</dbReference>